<evidence type="ECO:0000256" key="2">
    <source>
        <dbReference type="ARBA" id="ARBA00004998"/>
    </source>
</evidence>
<dbReference type="GO" id="GO:0005737">
    <property type="term" value="C:cytoplasm"/>
    <property type="evidence" value="ECO:0007669"/>
    <property type="project" value="TreeGrafter"/>
</dbReference>
<dbReference type="STRING" id="1882483.A0A317XRW1"/>
<gene>
    <name evidence="10" type="ORF">BCV70DRAFT_200257</name>
</gene>
<dbReference type="NCBIfam" id="TIGR01885">
    <property type="entry name" value="Orn_aminotrans"/>
    <property type="match status" value="1"/>
</dbReference>
<dbReference type="GO" id="GO:0030170">
    <property type="term" value="F:pyridoxal phosphate binding"/>
    <property type="evidence" value="ECO:0007669"/>
    <property type="project" value="InterPro"/>
</dbReference>
<dbReference type="PIRSF" id="PIRSF000521">
    <property type="entry name" value="Transaminase_4ab_Lys_Orn"/>
    <property type="match status" value="1"/>
</dbReference>
<keyword evidence="11" id="KW-1185">Reference proteome</keyword>
<dbReference type="FunFam" id="3.40.640.10:FF:000011">
    <property type="entry name" value="Ornithine aminotransferase"/>
    <property type="match status" value="1"/>
</dbReference>
<dbReference type="InterPro" id="IPR049704">
    <property type="entry name" value="Aminotrans_3_PPA_site"/>
</dbReference>
<protein>
    <recommendedName>
        <fullName evidence="4 9">Ornithine aminotransferase</fullName>
        <ecNumber evidence="4 9">2.6.1.13</ecNumber>
    </recommendedName>
</protein>
<dbReference type="InterPro" id="IPR015422">
    <property type="entry name" value="PyrdxlP-dep_Trfase_small"/>
</dbReference>
<dbReference type="Gene3D" id="3.90.1150.10">
    <property type="entry name" value="Aspartate Aminotransferase, domain 1"/>
    <property type="match status" value="1"/>
</dbReference>
<name>A0A317XRW1_9BASI</name>
<dbReference type="FunFam" id="3.90.1150.10:FF:000152">
    <property type="entry name" value="Ornithine aminotransferase"/>
    <property type="match status" value="1"/>
</dbReference>
<evidence type="ECO:0000256" key="1">
    <source>
        <dbReference type="ARBA" id="ARBA00001933"/>
    </source>
</evidence>
<dbReference type="PROSITE" id="PS00600">
    <property type="entry name" value="AA_TRANSFER_CLASS_3"/>
    <property type="match status" value="1"/>
</dbReference>
<dbReference type="CDD" id="cd00610">
    <property type="entry name" value="OAT_like"/>
    <property type="match status" value="1"/>
</dbReference>
<evidence type="ECO:0000313" key="10">
    <source>
        <dbReference type="EMBL" id="PWZ00089.1"/>
    </source>
</evidence>
<dbReference type="GO" id="GO:0004587">
    <property type="term" value="F:ornithine aminotransferase activity"/>
    <property type="evidence" value="ECO:0007669"/>
    <property type="project" value="UniProtKB-EC"/>
</dbReference>
<dbReference type="FunCoup" id="A0A317XRW1">
    <property type="interactions" value="274"/>
</dbReference>
<evidence type="ECO:0000256" key="5">
    <source>
        <dbReference type="ARBA" id="ARBA00022576"/>
    </source>
</evidence>
<dbReference type="PANTHER" id="PTHR11986">
    <property type="entry name" value="AMINOTRANSFERASE CLASS III"/>
    <property type="match status" value="1"/>
</dbReference>
<dbReference type="GO" id="GO:0042802">
    <property type="term" value="F:identical protein binding"/>
    <property type="evidence" value="ECO:0007669"/>
    <property type="project" value="TreeGrafter"/>
</dbReference>
<evidence type="ECO:0000313" key="11">
    <source>
        <dbReference type="Proteomes" id="UP000246740"/>
    </source>
</evidence>
<dbReference type="Proteomes" id="UP000246740">
    <property type="component" value="Unassembled WGS sequence"/>
</dbReference>
<evidence type="ECO:0000256" key="7">
    <source>
        <dbReference type="ARBA" id="ARBA00022898"/>
    </source>
</evidence>
<dbReference type="EMBL" id="KZ819193">
    <property type="protein sequence ID" value="PWZ00089.1"/>
    <property type="molecule type" value="Genomic_DNA"/>
</dbReference>
<dbReference type="AlphaFoldDB" id="A0A317XRW1"/>
<dbReference type="PANTHER" id="PTHR11986:SF18">
    <property type="entry name" value="ORNITHINE AMINOTRANSFERASE, MITOCHONDRIAL"/>
    <property type="match status" value="1"/>
</dbReference>
<accession>A0A317XRW1</accession>
<evidence type="ECO:0000256" key="9">
    <source>
        <dbReference type="RuleBase" id="RU365036"/>
    </source>
</evidence>
<keyword evidence="7 8" id="KW-0663">Pyridoxal phosphate</keyword>
<evidence type="ECO:0000256" key="4">
    <source>
        <dbReference type="ARBA" id="ARBA00012924"/>
    </source>
</evidence>
<dbReference type="InParanoid" id="A0A317XRW1"/>
<proteinExistence type="inferred from homology"/>
<evidence type="ECO:0000256" key="8">
    <source>
        <dbReference type="RuleBase" id="RU003560"/>
    </source>
</evidence>
<dbReference type="InterPro" id="IPR015424">
    <property type="entry name" value="PyrdxlP-dep_Trfase"/>
</dbReference>
<dbReference type="UniPathway" id="UPA00098">
    <property type="reaction ID" value="UER00358"/>
</dbReference>
<comment type="pathway">
    <text evidence="2 9">Amino-acid biosynthesis; L-proline biosynthesis; L-glutamate 5-semialdehyde from L-ornithine: step 1/1.</text>
</comment>
<comment type="cofactor">
    <cofactor evidence="1 9">
        <name>pyridoxal 5'-phosphate</name>
        <dbReference type="ChEBI" id="CHEBI:597326"/>
    </cofactor>
</comment>
<keyword evidence="5 9" id="KW-0032">Aminotransferase</keyword>
<dbReference type="GO" id="GO:0055129">
    <property type="term" value="P:L-proline biosynthetic process"/>
    <property type="evidence" value="ECO:0007669"/>
    <property type="project" value="UniProtKB-UniPathway"/>
</dbReference>
<dbReference type="InterPro" id="IPR005814">
    <property type="entry name" value="Aminotrans_3"/>
</dbReference>
<sequence length="461" mass="49705">MAPTATSAVAAAAAAIPATVKTAVNAVQATASTSTLSSQEVMHKEAEYGAHNYHPLPVVFDRAQGAHVWDPEGKMYLDFLSAYSAVNQGHCNPTIVGALVAQAQKLTLSSRAFYNSAFAPFAEKVTKTFGYEMVLPMNTGAEAVETALKLARKWGYMKKGIPEDKARLLSVTGNFHGRTLGVISMSTDPDSRTGFGPFLDRVGPGVDDMQIRYDNADDLERVLDKYGHEVAAFLVEPIQGEAGIVVPSDGYLKRVEELCKKHNVLFICDEIQTGLGRTGKMLAHQHDGVRPDIVTLGKALSGGIYPVSAVLADREVMLCIKPGEHGSTYGGNPLGCAVANAAIDVLVNENLCERADRLGAQFRKQLSEIQHPLLASVRGRGLLNAIVIDETKSAKGRSAWQLCLLLKHKGLLAKPTHVNIIRLAPPLVISEEDLNKGVQIIKEALEELDQLESIPDDEEAH</sequence>
<dbReference type="EC" id="2.6.1.13" evidence="4 9"/>
<dbReference type="Pfam" id="PF00202">
    <property type="entry name" value="Aminotran_3"/>
    <property type="match status" value="1"/>
</dbReference>
<dbReference type="InterPro" id="IPR050103">
    <property type="entry name" value="Class-III_PLP-dep_AT"/>
</dbReference>
<comment type="catalytic activity">
    <reaction evidence="9">
        <text>a 2-oxocarboxylate + L-ornithine = L-glutamate 5-semialdehyde + an L-alpha-amino acid</text>
        <dbReference type="Rhea" id="RHEA:13877"/>
        <dbReference type="ChEBI" id="CHEBI:35179"/>
        <dbReference type="ChEBI" id="CHEBI:46911"/>
        <dbReference type="ChEBI" id="CHEBI:58066"/>
        <dbReference type="ChEBI" id="CHEBI:59869"/>
        <dbReference type="EC" id="2.6.1.13"/>
    </reaction>
</comment>
<evidence type="ECO:0000256" key="3">
    <source>
        <dbReference type="ARBA" id="ARBA00008954"/>
    </source>
</evidence>
<comment type="similarity">
    <text evidence="3 8">Belongs to the class-III pyridoxal-phosphate-dependent aminotransferase family.</text>
</comment>
<dbReference type="GO" id="GO:0010121">
    <property type="term" value="P:L-arginine catabolic process to proline via ornithine"/>
    <property type="evidence" value="ECO:0007669"/>
    <property type="project" value="TreeGrafter"/>
</dbReference>
<evidence type="ECO:0000256" key="6">
    <source>
        <dbReference type="ARBA" id="ARBA00022679"/>
    </source>
</evidence>
<dbReference type="Gene3D" id="3.40.640.10">
    <property type="entry name" value="Type I PLP-dependent aspartate aminotransferase-like (Major domain)"/>
    <property type="match status" value="1"/>
</dbReference>
<dbReference type="GO" id="GO:0019544">
    <property type="term" value="P:L-arginine catabolic process to L-glutamate"/>
    <property type="evidence" value="ECO:0007669"/>
    <property type="project" value="TreeGrafter"/>
</dbReference>
<keyword evidence="6 9" id="KW-0808">Transferase</keyword>
<dbReference type="InterPro" id="IPR015421">
    <property type="entry name" value="PyrdxlP-dep_Trfase_major"/>
</dbReference>
<dbReference type="SUPFAM" id="SSF53383">
    <property type="entry name" value="PLP-dependent transferases"/>
    <property type="match status" value="1"/>
</dbReference>
<dbReference type="OrthoDB" id="10261433at2759"/>
<organism evidence="10 11">
    <name type="scientific">Testicularia cyperi</name>
    <dbReference type="NCBI Taxonomy" id="1882483"/>
    <lineage>
        <taxon>Eukaryota</taxon>
        <taxon>Fungi</taxon>
        <taxon>Dikarya</taxon>
        <taxon>Basidiomycota</taxon>
        <taxon>Ustilaginomycotina</taxon>
        <taxon>Ustilaginomycetes</taxon>
        <taxon>Ustilaginales</taxon>
        <taxon>Anthracoideaceae</taxon>
        <taxon>Testicularia</taxon>
    </lineage>
</organism>
<reference evidence="10 11" key="1">
    <citation type="journal article" date="2018" name="Mol. Biol. Evol.">
        <title>Broad Genomic Sampling Reveals a Smut Pathogenic Ancestry of the Fungal Clade Ustilaginomycotina.</title>
        <authorList>
            <person name="Kijpornyongpan T."/>
            <person name="Mondo S.J."/>
            <person name="Barry K."/>
            <person name="Sandor L."/>
            <person name="Lee J."/>
            <person name="Lipzen A."/>
            <person name="Pangilinan J."/>
            <person name="LaButti K."/>
            <person name="Hainaut M."/>
            <person name="Henrissat B."/>
            <person name="Grigoriev I.V."/>
            <person name="Spatafora J.W."/>
            <person name="Aime M.C."/>
        </authorList>
    </citation>
    <scope>NUCLEOTIDE SEQUENCE [LARGE SCALE GENOMIC DNA]</scope>
    <source>
        <strain evidence="10 11">MCA 3645</strain>
    </source>
</reference>
<dbReference type="InterPro" id="IPR010164">
    <property type="entry name" value="Orn_aminotrans"/>
</dbReference>